<dbReference type="RefSeq" id="WP_206844256.1">
    <property type="nucleotide sequence ID" value="NZ_CP065956.1"/>
</dbReference>
<dbReference type="EMBL" id="CP065956">
    <property type="protein sequence ID" value="QSR86080.1"/>
    <property type="molecule type" value="Genomic_DNA"/>
</dbReference>
<name>A0ABX7PTD0_9BACT</name>
<reference evidence="1 2" key="1">
    <citation type="submission" date="2020-12" db="EMBL/GenBank/DDBJ databases">
        <authorList>
            <person name="Awala S.I."/>
            <person name="Gwak J.-H."/>
            <person name="Kim S.-J."/>
            <person name="Rhee S.-K."/>
        </authorList>
    </citation>
    <scope>NUCLEOTIDE SEQUENCE [LARGE SCALE GENOMIC DNA]</scope>
    <source>
        <strain evidence="1 2">IT5</strain>
    </source>
</reference>
<evidence type="ECO:0000313" key="2">
    <source>
        <dbReference type="Proteomes" id="UP000663088"/>
    </source>
</evidence>
<evidence type="ECO:0000313" key="1">
    <source>
        <dbReference type="EMBL" id="QSR86080.1"/>
    </source>
</evidence>
<gene>
    <name evidence="1" type="ORF">EM20IM_06085</name>
</gene>
<accession>A0ABX7PTD0</accession>
<sequence>MSERFPINGVDQKAHDFQSPLSTLFELVGSSYVVSKRGIRVTAILFPADDKQRAVDIELTLEKLANKVDYLLVVNVEKSRERLDAWNRSKL</sequence>
<proteinExistence type="predicted"/>
<organism evidence="1 2">
    <name type="scientific">Candidatus Methylacidiphilum infernorum</name>
    <dbReference type="NCBI Taxonomy" id="511746"/>
    <lineage>
        <taxon>Bacteria</taxon>
        <taxon>Pseudomonadati</taxon>
        <taxon>Verrucomicrobiota</taxon>
        <taxon>Methylacidiphilae</taxon>
        <taxon>Methylacidiphilales</taxon>
        <taxon>Methylacidiphilaceae</taxon>
        <taxon>Methylacidiphilum (ex Ratnadevi et al. 2023)</taxon>
    </lineage>
</organism>
<dbReference type="Proteomes" id="UP000663088">
    <property type="component" value="Chromosome"/>
</dbReference>
<protein>
    <submittedName>
        <fullName evidence="1">Uncharacterized protein</fullName>
    </submittedName>
</protein>
<keyword evidence="2" id="KW-1185">Reference proteome</keyword>